<evidence type="ECO:0000256" key="1">
    <source>
        <dbReference type="ARBA" id="ARBA00009080"/>
    </source>
</evidence>
<dbReference type="InterPro" id="IPR006115">
    <property type="entry name" value="6PGDH_NADP-bd"/>
</dbReference>
<evidence type="ECO:0000256" key="3">
    <source>
        <dbReference type="ARBA" id="ARBA00023027"/>
    </source>
</evidence>
<dbReference type="PANTHER" id="PTHR43580:SF2">
    <property type="entry name" value="CYTOKINE-LIKE NUCLEAR FACTOR N-PAC"/>
    <property type="match status" value="1"/>
</dbReference>
<protein>
    <submittedName>
        <fullName evidence="6">NAD(P)-dependent oxidoreductase</fullName>
        <ecNumber evidence="6">1.1.-.-</ecNumber>
    </submittedName>
</protein>
<proteinExistence type="inferred from homology"/>
<dbReference type="InterPro" id="IPR013328">
    <property type="entry name" value="6PGD_dom2"/>
</dbReference>
<dbReference type="PANTHER" id="PTHR43580">
    <property type="entry name" value="OXIDOREDUCTASE GLYR1-RELATED"/>
    <property type="match status" value="1"/>
</dbReference>
<dbReference type="Proteomes" id="UP001596087">
    <property type="component" value="Unassembled WGS sequence"/>
</dbReference>
<comment type="similarity">
    <text evidence="1">Belongs to the HIBADH-related family.</text>
</comment>
<evidence type="ECO:0000313" key="7">
    <source>
        <dbReference type="Proteomes" id="UP001596087"/>
    </source>
</evidence>
<evidence type="ECO:0000259" key="5">
    <source>
        <dbReference type="Pfam" id="PF14833"/>
    </source>
</evidence>
<dbReference type="PIRSF" id="PIRSF000103">
    <property type="entry name" value="HIBADH"/>
    <property type="match status" value="1"/>
</dbReference>
<dbReference type="Pfam" id="PF14833">
    <property type="entry name" value="NAD_binding_11"/>
    <property type="match status" value="1"/>
</dbReference>
<dbReference type="SUPFAM" id="SSF51735">
    <property type="entry name" value="NAD(P)-binding Rossmann-fold domains"/>
    <property type="match status" value="1"/>
</dbReference>
<keyword evidence="7" id="KW-1185">Reference proteome</keyword>
<name>A0ABW0BEG0_9ACTN</name>
<dbReference type="Gene3D" id="3.40.50.720">
    <property type="entry name" value="NAD(P)-binding Rossmann-like Domain"/>
    <property type="match status" value="1"/>
</dbReference>
<evidence type="ECO:0000256" key="2">
    <source>
        <dbReference type="ARBA" id="ARBA00023002"/>
    </source>
</evidence>
<dbReference type="EMBL" id="JBHSKD010000002">
    <property type="protein sequence ID" value="MFC5175367.1"/>
    <property type="molecule type" value="Genomic_DNA"/>
</dbReference>
<feature type="domain" description="3-hydroxyisobutyrate dehydrogenase-like NAD-binding" evidence="5">
    <location>
        <begin position="174"/>
        <end position="288"/>
    </location>
</feature>
<dbReference type="Pfam" id="PF03446">
    <property type="entry name" value="NAD_binding_2"/>
    <property type="match status" value="1"/>
</dbReference>
<dbReference type="RefSeq" id="WP_378586017.1">
    <property type="nucleotide sequence ID" value="NZ_JBHSKD010000002.1"/>
</dbReference>
<dbReference type="InterPro" id="IPR029154">
    <property type="entry name" value="HIBADH-like_NADP-bd"/>
</dbReference>
<gene>
    <name evidence="6" type="ORF">ACFPGP_01705</name>
</gene>
<dbReference type="Gene3D" id="1.10.1040.10">
    <property type="entry name" value="N-(1-d-carboxylethyl)-l-norvaline Dehydrogenase, domain 2"/>
    <property type="match status" value="1"/>
</dbReference>
<sequence>MNSGDVRLGFAGLGHMGEPMAANLVRAGTRLTVWNRSEEKARRLEQQGAVRAASVHELVGASDVVLMMLANGAVIDRALGRDGSRFEVPVAGRTVVHMGTTSPSYSRSLGDDLVRAGARYVEAPVSGSRVPAEAGQLVAMLAGDPDSLDLVEPLLAPLCSSTFRCGEVPGALETKLAVNVFLIALVTGLAEAFRFGEAAGIDPALLGAILDAGPMASAVSRVKIAKLLDGDLGPQASVRDVHYNSRLILEAASERGATMPLLTVCTALFGEAEGRGLGAADMIAVLEAVRGRDGAPPSG</sequence>
<dbReference type="InterPro" id="IPR036291">
    <property type="entry name" value="NAD(P)-bd_dom_sf"/>
</dbReference>
<comment type="caution">
    <text evidence="6">The sequence shown here is derived from an EMBL/GenBank/DDBJ whole genome shotgun (WGS) entry which is preliminary data.</text>
</comment>
<feature type="domain" description="6-phosphogluconate dehydrogenase NADP-binding" evidence="4">
    <location>
        <begin position="8"/>
        <end position="163"/>
    </location>
</feature>
<dbReference type="GO" id="GO:0016491">
    <property type="term" value="F:oxidoreductase activity"/>
    <property type="evidence" value="ECO:0007669"/>
    <property type="project" value="UniProtKB-KW"/>
</dbReference>
<reference evidence="7" key="1">
    <citation type="journal article" date="2019" name="Int. J. Syst. Evol. Microbiol.">
        <title>The Global Catalogue of Microorganisms (GCM) 10K type strain sequencing project: providing services to taxonomists for standard genome sequencing and annotation.</title>
        <authorList>
            <consortium name="The Broad Institute Genomics Platform"/>
            <consortium name="The Broad Institute Genome Sequencing Center for Infectious Disease"/>
            <person name="Wu L."/>
            <person name="Ma J."/>
        </authorList>
    </citation>
    <scope>NUCLEOTIDE SEQUENCE [LARGE SCALE GENOMIC DNA]</scope>
    <source>
        <strain evidence="7">DFY41</strain>
    </source>
</reference>
<dbReference type="InterPro" id="IPR051265">
    <property type="entry name" value="HIBADH-related_NP60_sf"/>
</dbReference>
<evidence type="ECO:0000313" key="6">
    <source>
        <dbReference type="EMBL" id="MFC5175367.1"/>
    </source>
</evidence>
<keyword evidence="2 6" id="KW-0560">Oxidoreductase</keyword>
<dbReference type="InterPro" id="IPR015815">
    <property type="entry name" value="HIBADH-related"/>
</dbReference>
<dbReference type="EC" id="1.1.-.-" evidence="6"/>
<dbReference type="SUPFAM" id="SSF48179">
    <property type="entry name" value="6-phosphogluconate dehydrogenase C-terminal domain-like"/>
    <property type="match status" value="1"/>
</dbReference>
<keyword evidence="3" id="KW-0520">NAD</keyword>
<dbReference type="InterPro" id="IPR008927">
    <property type="entry name" value="6-PGluconate_DH-like_C_sf"/>
</dbReference>
<evidence type="ECO:0000259" key="4">
    <source>
        <dbReference type="Pfam" id="PF03446"/>
    </source>
</evidence>
<organism evidence="6 7">
    <name type="scientific">Nocardioides taihuensis</name>
    <dbReference type="NCBI Taxonomy" id="1835606"/>
    <lineage>
        <taxon>Bacteria</taxon>
        <taxon>Bacillati</taxon>
        <taxon>Actinomycetota</taxon>
        <taxon>Actinomycetes</taxon>
        <taxon>Propionibacteriales</taxon>
        <taxon>Nocardioidaceae</taxon>
        <taxon>Nocardioides</taxon>
    </lineage>
</organism>
<accession>A0ABW0BEG0</accession>